<sequence>MRNTQRLLTANIVGLCGFVFLIMIFAVCAVLRMEHPEYALIPLPIPYVIGWIWSDKIDEWLDD</sequence>
<evidence type="ECO:0000313" key="3">
    <source>
        <dbReference type="Proteomes" id="UP000003754"/>
    </source>
</evidence>
<dbReference type="KEGG" id="vg:14012029"/>
<dbReference type="RefSeq" id="YP_007006532.1">
    <property type="nucleotide sequence ID" value="NC_019519.1"/>
</dbReference>
<organism evidence="2 3">
    <name type="scientific">Agrobacterium phage 7-7-1</name>
    <dbReference type="NCBI Taxonomy" id="1161931"/>
    <lineage>
        <taxon>Viruses</taxon>
        <taxon>Duplodnaviria</taxon>
        <taxon>Heunggongvirae</taxon>
        <taxon>Uroviricota</taxon>
        <taxon>Caudoviricetes</taxon>
        <taxon>Schmittlotzvirus</taxon>
        <taxon>Schmittlotzvirus sv771</taxon>
    </lineage>
</organism>
<accession>J7FA70</accession>
<dbReference type="Proteomes" id="UP000003754">
    <property type="component" value="Segment"/>
</dbReference>
<keyword evidence="3" id="KW-1185">Reference proteome</keyword>
<dbReference type="EMBL" id="JQ312117">
    <property type="protein sequence ID" value="AFH19774.1"/>
    <property type="molecule type" value="Genomic_DNA"/>
</dbReference>
<feature type="transmembrane region" description="Helical" evidence="1">
    <location>
        <begin position="12"/>
        <end position="31"/>
    </location>
</feature>
<proteinExistence type="predicted"/>
<gene>
    <name evidence="2" type="ORF">7-7-1_00076</name>
</gene>
<evidence type="ECO:0000256" key="1">
    <source>
        <dbReference type="SAM" id="Phobius"/>
    </source>
</evidence>
<name>J7FA70_9CAUD</name>
<dbReference type="GeneID" id="14012029"/>
<keyword evidence="1" id="KW-1133">Transmembrane helix</keyword>
<protein>
    <submittedName>
        <fullName evidence="2">Putative membrane protein</fullName>
    </submittedName>
</protein>
<keyword evidence="1" id="KW-0472">Membrane</keyword>
<evidence type="ECO:0000313" key="2">
    <source>
        <dbReference type="EMBL" id="AFH19774.1"/>
    </source>
</evidence>
<keyword evidence="1" id="KW-0812">Transmembrane</keyword>
<reference evidence="2 3" key="1">
    <citation type="submission" date="2011-12" db="EMBL/GenBank/DDBJ databases">
        <title>The genome sequence of the flagella-specific Agrobacterium bacteriophage 7-7-1.</title>
        <authorList>
            <person name="Schmitt R."/>
            <person name="Van den Bossche A."/>
            <person name="Lavigne R."/>
            <person name="Kropinski A.M."/>
        </authorList>
    </citation>
    <scope>NUCLEOTIDE SEQUENCE [LARGE SCALE GENOMIC DNA]</scope>
</reference>